<reference evidence="2" key="1">
    <citation type="journal article" date="2014" name="Front. Microbiol.">
        <title>High frequency of phylogenetically diverse reductive dehalogenase-homologous genes in deep subseafloor sedimentary metagenomes.</title>
        <authorList>
            <person name="Kawai M."/>
            <person name="Futagami T."/>
            <person name="Toyoda A."/>
            <person name="Takaki Y."/>
            <person name="Nishi S."/>
            <person name="Hori S."/>
            <person name="Arai W."/>
            <person name="Tsubouchi T."/>
            <person name="Morono Y."/>
            <person name="Uchiyama I."/>
            <person name="Ito T."/>
            <person name="Fujiyama A."/>
            <person name="Inagaki F."/>
            <person name="Takami H."/>
        </authorList>
    </citation>
    <scope>NUCLEOTIDE SEQUENCE</scope>
    <source>
        <strain evidence="2">Expedition CK06-06</strain>
    </source>
</reference>
<protein>
    <recommendedName>
        <fullName evidence="1">Bacterial repeat domain-containing protein</fullName>
    </recommendedName>
</protein>
<dbReference type="Pfam" id="PF18998">
    <property type="entry name" value="Flg_new_2"/>
    <property type="match status" value="1"/>
</dbReference>
<sequence length="126" mass="14343">RSLGGTFLLTEDLKSGQKYNVRAKLETLVDRTQETDTDWSVITITGVPPAEFRLTTKAEPIGAGRVFKEPNKTRYAYGEIVKLTADPYSGHRFTYWDVDGEYLDYINPINFIVLADHTVTAHFERI</sequence>
<dbReference type="AlphaFoldDB" id="X1W2R0"/>
<feature type="domain" description="Bacterial repeat" evidence="1">
    <location>
        <begin position="55"/>
        <end position="126"/>
    </location>
</feature>
<gene>
    <name evidence="2" type="ORF">S12H4_56017</name>
</gene>
<dbReference type="InterPro" id="IPR044060">
    <property type="entry name" value="Bacterial_rp_domain"/>
</dbReference>
<accession>X1W2R0</accession>
<comment type="caution">
    <text evidence="2">The sequence shown here is derived from an EMBL/GenBank/DDBJ whole genome shotgun (WGS) entry which is preliminary data.</text>
</comment>
<name>X1W2R0_9ZZZZ</name>
<organism evidence="2">
    <name type="scientific">marine sediment metagenome</name>
    <dbReference type="NCBI Taxonomy" id="412755"/>
    <lineage>
        <taxon>unclassified sequences</taxon>
        <taxon>metagenomes</taxon>
        <taxon>ecological metagenomes</taxon>
    </lineage>
</organism>
<evidence type="ECO:0000259" key="1">
    <source>
        <dbReference type="Pfam" id="PF18998"/>
    </source>
</evidence>
<dbReference type="EMBL" id="BARW01036002">
    <property type="protein sequence ID" value="GAJ24140.1"/>
    <property type="molecule type" value="Genomic_DNA"/>
</dbReference>
<feature type="non-terminal residue" evidence="2">
    <location>
        <position position="1"/>
    </location>
</feature>
<proteinExistence type="predicted"/>
<evidence type="ECO:0000313" key="2">
    <source>
        <dbReference type="EMBL" id="GAJ24140.1"/>
    </source>
</evidence>